<evidence type="ECO:0000256" key="3">
    <source>
        <dbReference type="ARBA" id="ARBA00047960"/>
    </source>
</evidence>
<proteinExistence type="inferred from homology"/>
<comment type="catalytic activity">
    <reaction evidence="3 4">
        <text>RX + glutathione = an S-substituted glutathione + a halide anion + H(+)</text>
        <dbReference type="Rhea" id="RHEA:16437"/>
        <dbReference type="ChEBI" id="CHEBI:15378"/>
        <dbReference type="ChEBI" id="CHEBI:16042"/>
        <dbReference type="ChEBI" id="CHEBI:17792"/>
        <dbReference type="ChEBI" id="CHEBI:57925"/>
        <dbReference type="ChEBI" id="CHEBI:90779"/>
        <dbReference type="EC" id="2.5.1.18"/>
    </reaction>
</comment>
<evidence type="ECO:0000256" key="5">
    <source>
        <dbReference type="PIRSR" id="PIRSR006386-1"/>
    </source>
</evidence>
<gene>
    <name evidence="7" type="ORF">K402DRAFT_198316</name>
</gene>
<name>A0A6G1GNS3_9PEZI</name>
<feature type="active site" description="Nucleophile" evidence="5">
    <location>
        <position position="14"/>
    </location>
</feature>
<dbReference type="OrthoDB" id="4664297at2759"/>
<accession>A0A6G1GNS3</accession>
<dbReference type="EC" id="2.5.1.18" evidence="4"/>
<dbReference type="GO" id="GO:0004602">
    <property type="term" value="F:glutathione peroxidase activity"/>
    <property type="evidence" value="ECO:0007669"/>
    <property type="project" value="TreeGrafter"/>
</dbReference>
<dbReference type="PANTHER" id="PTHR42943">
    <property type="entry name" value="GLUTATHIONE S-TRANSFERASE KAPPA"/>
    <property type="match status" value="1"/>
</dbReference>
<dbReference type="PANTHER" id="PTHR42943:SF2">
    <property type="entry name" value="GLUTATHIONE S-TRANSFERASE KAPPA 1"/>
    <property type="match status" value="1"/>
</dbReference>
<dbReference type="Gene3D" id="3.40.30.10">
    <property type="entry name" value="Glutaredoxin"/>
    <property type="match status" value="1"/>
</dbReference>
<dbReference type="SUPFAM" id="SSF52833">
    <property type="entry name" value="Thioredoxin-like"/>
    <property type="match status" value="1"/>
</dbReference>
<dbReference type="GO" id="GO:0006749">
    <property type="term" value="P:glutathione metabolic process"/>
    <property type="evidence" value="ECO:0007669"/>
    <property type="project" value="TreeGrafter"/>
</dbReference>
<dbReference type="InterPro" id="IPR036249">
    <property type="entry name" value="Thioredoxin-like_sf"/>
</dbReference>
<evidence type="ECO:0000256" key="4">
    <source>
        <dbReference type="PIRNR" id="PIRNR006386"/>
    </source>
</evidence>
<evidence type="ECO:0000256" key="2">
    <source>
        <dbReference type="ARBA" id="ARBA00022679"/>
    </source>
</evidence>
<dbReference type="Pfam" id="PF01323">
    <property type="entry name" value="DSBA"/>
    <property type="match status" value="1"/>
</dbReference>
<protein>
    <recommendedName>
        <fullName evidence="4">Glutathione S-transferase kappa</fullName>
        <ecNumber evidence="4">2.5.1.18</ecNumber>
    </recommendedName>
</protein>
<keyword evidence="2 4" id="KW-0808">Transferase</keyword>
<dbReference type="EMBL" id="ML977185">
    <property type="protein sequence ID" value="KAF1982388.1"/>
    <property type="molecule type" value="Genomic_DNA"/>
</dbReference>
<dbReference type="GO" id="GO:0005739">
    <property type="term" value="C:mitochondrion"/>
    <property type="evidence" value="ECO:0007669"/>
    <property type="project" value="TreeGrafter"/>
</dbReference>
<dbReference type="InterPro" id="IPR001853">
    <property type="entry name" value="DSBA-like_thioredoxin_dom"/>
</dbReference>
<evidence type="ECO:0000313" key="8">
    <source>
        <dbReference type="Proteomes" id="UP000800041"/>
    </source>
</evidence>
<dbReference type="Proteomes" id="UP000800041">
    <property type="component" value="Unassembled WGS sequence"/>
</dbReference>
<dbReference type="PIRSF" id="PIRSF006386">
    <property type="entry name" value="HCCAis_GSTk"/>
    <property type="match status" value="1"/>
</dbReference>
<dbReference type="GO" id="GO:0005777">
    <property type="term" value="C:peroxisome"/>
    <property type="evidence" value="ECO:0007669"/>
    <property type="project" value="TreeGrafter"/>
</dbReference>
<sequence length="219" mass="24159">MAKPKITLFVDTVSPFAYMAFYALQNFPIFKQVEITYIPIFLGGLMKACGNNAPINIKNKDKWIDIERKRWARLFEIPMKEGMPSGFPPMTLPTQRALCALSLHNPGKLAAAMEALFSALWVEHKPVQSAETLSSVLAGVLGKNEAKTVMEKSTSPEAKSLLTKNTDLAFSEGGFGLPWFVATNSSGATEGFWGFDHLGQLADFLQLERPKTGGWRAML</sequence>
<evidence type="ECO:0000313" key="7">
    <source>
        <dbReference type="EMBL" id="KAF1982388.1"/>
    </source>
</evidence>
<organism evidence="7 8">
    <name type="scientific">Aulographum hederae CBS 113979</name>
    <dbReference type="NCBI Taxonomy" id="1176131"/>
    <lineage>
        <taxon>Eukaryota</taxon>
        <taxon>Fungi</taxon>
        <taxon>Dikarya</taxon>
        <taxon>Ascomycota</taxon>
        <taxon>Pezizomycotina</taxon>
        <taxon>Dothideomycetes</taxon>
        <taxon>Pleosporomycetidae</taxon>
        <taxon>Aulographales</taxon>
        <taxon>Aulographaceae</taxon>
    </lineage>
</organism>
<comment type="similarity">
    <text evidence="1 4">Belongs to the GST superfamily. Kappa family.</text>
</comment>
<dbReference type="AlphaFoldDB" id="A0A6G1GNS3"/>
<dbReference type="FunFam" id="3.40.30.10:FF:000096">
    <property type="entry name" value="Glutathione S-transferase kappa"/>
    <property type="match status" value="1"/>
</dbReference>
<dbReference type="InterPro" id="IPR051924">
    <property type="entry name" value="GST_Kappa/NadH"/>
</dbReference>
<evidence type="ECO:0000259" key="6">
    <source>
        <dbReference type="Pfam" id="PF01323"/>
    </source>
</evidence>
<dbReference type="GO" id="GO:0004364">
    <property type="term" value="F:glutathione transferase activity"/>
    <property type="evidence" value="ECO:0007669"/>
    <property type="project" value="UniProtKB-UniRule"/>
</dbReference>
<keyword evidence="7" id="KW-0413">Isomerase</keyword>
<feature type="domain" description="DSBA-like thioredoxin" evidence="6">
    <location>
        <begin position="6"/>
        <end position="206"/>
    </location>
</feature>
<dbReference type="GO" id="GO:0016853">
    <property type="term" value="F:isomerase activity"/>
    <property type="evidence" value="ECO:0007669"/>
    <property type="project" value="UniProtKB-KW"/>
</dbReference>
<evidence type="ECO:0000256" key="1">
    <source>
        <dbReference type="ARBA" id="ARBA00006494"/>
    </source>
</evidence>
<reference evidence="7" key="1">
    <citation type="journal article" date="2020" name="Stud. Mycol.">
        <title>101 Dothideomycetes genomes: a test case for predicting lifestyles and emergence of pathogens.</title>
        <authorList>
            <person name="Haridas S."/>
            <person name="Albert R."/>
            <person name="Binder M."/>
            <person name="Bloem J."/>
            <person name="Labutti K."/>
            <person name="Salamov A."/>
            <person name="Andreopoulos B."/>
            <person name="Baker S."/>
            <person name="Barry K."/>
            <person name="Bills G."/>
            <person name="Bluhm B."/>
            <person name="Cannon C."/>
            <person name="Castanera R."/>
            <person name="Culley D."/>
            <person name="Daum C."/>
            <person name="Ezra D."/>
            <person name="Gonzalez J."/>
            <person name="Henrissat B."/>
            <person name="Kuo A."/>
            <person name="Liang C."/>
            <person name="Lipzen A."/>
            <person name="Lutzoni F."/>
            <person name="Magnuson J."/>
            <person name="Mondo S."/>
            <person name="Nolan M."/>
            <person name="Ohm R."/>
            <person name="Pangilinan J."/>
            <person name="Park H.-J."/>
            <person name="Ramirez L."/>
            <person name="Alfaro M."/>
            <person name="Sun H."/>
            <person name="Tritt A."/>
            <person name="Yoshinaga Y."/>
            <person name="Zwiers L.-H."/>
            <person name="Turgeon B."/>
            <person name="Goodwin S."/>
            <person name="Spatafora J."/>
            <person name="Crous P."/>
            <person name="Grigoriev I."/>
        </authorList>
    </citation>
    <scope>NUCLEOTIDE SEQUENCE</scope>
    <source>
        <strain evidence="7">CBS 113979</strain>
    </source>
</reference>
<keyword evidence="8" id="KW-1185">Reference proteome</keyword>
<dbReference type="InterPro" id="IPR014440">
    <property type="entry name" value="HCCAis_GSTk"/>
</dbReference>